<sequence>MSDQHAATTLTAAAVVAAILIARAAILHHRGPSRGIRSVRPAHRVGESGVGMRRPAAALSGKAVPSPVREAERYVHRCWQELQVHNDPPA</sequence>
<dbReference type="EMBL" id="BMUE01000007">
    <property type="protein sequence ID" value="GGW56882.1"/>
    <property type="molecule type" value="Genomic_DNA"/>
</dbReference>
<reference evidence="2" key="1">
    <citation type="journal article" date="2014" name="Int. J. Syst. Evol. Microbiol.">
        <title>Complete genome sequence of Corynebacterium casei LMG S-19264T (=DSM 44701T), isolated from a smear-ripened cheese.</title>
        <authorList>
            <consortium name="US DOE Joint Genome Institute (JGI-PGF)"/>
            <person name="Walter F."/>
            <person name="Albersmeier A."/>
            <person name="Kalinowski J."/>
            <person name="Ruckert C."/>
        </authorList>
    </citation>
    <scope>NUCLEOTIDE SEQUENCE</scope>
    <source>
        <strain evidence="2">JCM 4490</strain>
    </source>
</reference>
<organism evidence="2 3">
    <name type="scientific">Streptomyces lucensis JCM 4490</name>
    <dbReference type="NCBI Taxonomy" id="1306176"/>
    <lineage>
        <taxon>Bacteria</taxon>
        <taxon>Bacillati</taxon>
        <taxon>Actinomycetota</taxon>
        <taxon>Actinomycetes</taxon>
        <taxon>Kitasatosporales</taxon>
        <taxon>Streptomycetaceae</taxon>
        <taxon>Streptomyces</taxon>
    </lineage>
</organism>
<proteinExistence type="predicted"/>
<dbReference type="Proteomes" id="UP000620224">
    <property type="component" value="Unassembled WGS sequence"/>
</dbReference>
<reference evidence="2" key="2">
    <citation type="submission" date="2020-09" db="EMBL/GenBank/DDBJ databases">
        <authorList>
            <person name="Sun Q."/>
            <person name="Ohkuma M."/>
        </authorList>
    </citation>
    <scope>NUCLEOTIDE SEQUENCE</scope>
    <source>
        <strain evidence="2">JCM 4490</strain>
    </source>
</reference>
<evidence type="ECO:0000313" key="2">
    <source>
        <dbReference type="EMBL" id="GGW56882.1"/>
    </source>
</evidence>
<dbReference type="AlphaFoldDB" id="A0A918J9Z9"/>
<comment type="caution">
    <text evidence="2">The sequence shown here is derived from an EMBL/GenBank/DDBJ whole genome shotgun (WGS) entry which is preliminary data.</text>
</comment>
<feature type="region of interest" description="Disordered" evidence="1">
    <location>
        <begin position="34"/>
        <end position="65"/>
    </location>
</feature>
<gene>
    <name evidence="2" type="ORF">GCM10010503_37650</name>
</gene>
<evidence type="ECO:0000256" key="1">
    <source>
        <dbReference type="SAM" id="MobiDB-lite"/>
    </source>
</evidence>
<protein>
    <submittedName>
        <fullName evidence="2">Uncharacterized protein</fullName>
    </submittedName>
</protein>
<name>A0A918J9Z9_9ACTN</name>
<keyword evidence="3" id="KW-1185">Reference proteome</keyword>
<evidence type="ECO:0000313" key="3">
    <source>
        <dbReference type="Proteomes" id="UP000620224"/>
    </source>
</evidence>
<accession>A0A918J9Z9</accession>